<gene>
    <name evidence="2" type="ORF">GCM10010885_00720</name>
</gene>
<dbReference type="InterPro" id="IPR014330">
    <property type="entry name" value="RNA-bd_S4-rel_YaaA"/>
</dbReference>
<dbReference type="EMBL" id="BMOY01000001">
    <property type="protein sequence ID" value="GGI95018.1"/>
    <property type="molecule type" value="Genomic_DNA"/>
</dbReference>
<dbReference type="Gene3D" id="3.10.290.10">
    <property type="entry name" value="RNA-binding S4 domain"/>
    <property type="match status" value="1"/>
</dbReference>
<keyword evidence="1" id="KW-0694">RNA-binding</keyword>
<proteinExistence type="predicted"/>
<keyword evidence="3" id="KW-1185">Reference proteome</keyword>
<dbReference type="CDD" id="cd00165">
    <property type="entry name" value="S4"/>
    <property type="match status" value="1"/>
</dbReference>
<dbReference type="NCBIfam" id="TIGR02988">
    <property type="entry name" value="YaaA_near_RecF"/>
    <property type="match status" value="1"/>
</dbReference>
<dbReference type="InterPro" id="IPR036986">
    <property type="entry name" value="S4_RNA-bd_sf"/>
</dbReference>
<accession>A0A917JZV6</accession>
<evidence type="ECO:0000313" key="3">
    <source>
        <dbReference type="Proteomes" id="UP000637695"/>
    </source>
</evidence>
<reference evidence="2" key="2">
    <citation type="submission" date="2020-09" db="EMBL/GenBank/DDBJ databases">
        <authorList>
            <person name="Sun Q."/>
            <person name="Ohkuma M."/>
        </authorList>
    </citation>
    <scope>NUCLEOTIDE SEQUENCE</scope>
    <source>
        <strain evidence="2">JCM 18487</strain>
    </source>
</reference>
<sequence>MTTVQIYDDHITLGQLLKKLRFVDSGGAAKHFLTVHDVRVNGEIERRRGRKLRPGDVVEVLGQRVRIEAE</sequence>
<evidence type="ECO:0000313" key="2">
    <source>
        <dbReference type="EMBL" id="GGI95018.1"/>
    </source>
</evidence>
<organism evidence="2 3">
    <name type="scientific">Alicyclobacillus cellulosilyticus</name>
    <dbReference type="NCBI Taxonomy" id="1003997"/>
    <lineage>
        <taxon>Bacteria</taxon>
        <taxon>Bacillati</taxon>
        <taxon>Bacillota</taxon>
        <taxon>Bacilli</taxon>
        <taxon>Bacillales</taxon>
        <taxon>Alicyclobacillaceae</taxon>
        <taxon>Alicyclobacillus</taxon>
    </lineage>
</organism>
<name>A0A917JZV6_9BACL</name>
<dbReference type="AlphaFoldDB" id="A0A917JZV6"/>
<dbReference type="GO" id="GO:0003723">
    <property type="term" value="F:RNA binding"/>
    <property type="evidence" value="ECO:0007669"/>
    <property type="project" value="UniProtKB-KW"/>
</dbReference>
<comment type="caution">
    <text evidence="2">The sequence shown here is derived from an EMBL/GenBank/DDBJ whole genome shotgun (WGS) entry which is preliminary data.</text>
</comment>
<dbReference type="RefSeq" id="WP_188880475.1">
    <property type="nucleotide sequence ID" value="NZ_BMOY01000001.1"/>
</dbReference>
<reference evidence="2" key="1">
    <citation type="journal article" date="2014" name="Int. J. Syst. Evol. Microbiol.">
        <title>Complete genome sequence of Corynebacterium casei LMG S-19264T (=DSM 44701T), isolated from a smear-ripened cheese.</title>
        <authorList>
            <consortium name="US DOE Joint Genome Institute (JGI-PGF)"/>
            <person name="Walter F."/>
            <person name="Albersmeier A."/>
            <person name="Kalinowski J."/>
            <person name="Ruckert C."/>
        </authorList>
    </citation>
    <scope>NUCLEOTIDE SEQUENCE</scope>
    <source>
        <strain evidence="2">JCM 18487</strain>
    </source>
</reference>
<evidence type="ECO:0000256" key="1">
    <source>
        <dbReference type="PROSITE-ProRule" id="PRU00182"/>
    </source>
</evidence>
<protein>
    <submittedName>
        <fullName evidence="2">RNA-binding protein S4</fullName>
    </submittedName>
</protein>
<dbReference type="Proteomes" id="UP000637695">
    <property type="component" value="Unassembled WGS sequence"/>
</dbReference>
<dbReference type="SUPFAM" id="SSF55174">
    <property type="entry name" value="Alpha-L RNA-binding motif"/>
    <property type="match status" value="1"/>
</dbReference>
<dbReference type="PROSITE" id="PS50889">
    <property type="entry name" value="S4"/>
    <property type="match status" value="1"/>
</dbReference>
<dbReference type="Pfam" id="PF13275">
    <property type="entry name" value="S4_2"/>
    <property type="match status" value="1"/>
</dbReference>